<evidence type="ECO:0008006" key="3">
    <source>
        <dbReference type="Google" id="ProtNLM"/>
    </source>
</evidence>
<protein>
    <recommendedName>
        <fullName evidence="3">N-acetyltransferase domain-containing protein</fullName>
    </recommendedName>
</protein>
<sequence>MHLSLEAPTAREFKDLYEQTGWAVLTLERCERALASSWVVCTARDDAGRLVGMGRLISDGVLHAFVTEPHR</sequence>
<reference evidence="2" key="1">
    <citation type="journal article" date="2019" name="Int. J. Syst. Evol. Microbiol.">
        <title>The Global Catalogue of Microorganisms (GCM) 10K type strain sequencing project: providing services to taxonomists for standard genome sequencing and annotation.</title>
        <authorList>
            <consortium name="The Broad Institute Genomics Platform"/>
            <consortium name="The Broad Institute Genome Sequencing Center for Infectious Disease"/>
            <person name="Wu L."/>
            <person name="Ma J."/>
        </authorList>
    </citation>
    <scope>NUCLEOTIDE SEQUENCE [LARGE SCALE GENOMIC DNA]</scope>
    <source>
        <strain evidence="2">NBRC 112299</strain>
    </source>
</reference>
<comment type="caution">
    <text evidence="1">The sequence shown here is derived from an EMBL/GenBank/DDBJ whole genome shotgun (WGS) entry which is preliminary data.</text>
</comment>
<accession>A0ABQ6IB33</accession>
<dbReference type="EMBL" id="BSUN01000001">
    <property type="protein sequence ID" value="GMA34909.1"/>
    <property type="molecule type" value="Genomic_DNA"/>
</dbReference>
<evidence type="ECO:0000313" key="2">
    <source>
        <dbReference type="Proteomes" id="UP001157125"/>
    </source>
</evidence>
<dbReference type="Gene3D" id="3.40.630.30">
    <property type="match status" value="1"/>
</dbReference>
<evidence type="ECO:0000313" key="1">
    <source>
        <dbReference type="EMBL" id="GMA34909.1"/>
    </source>
</evidence>
<organism evidence="1 2">
    <name type="scientific">Demequina litorisediminis</name>
    <dbReference type="NCBI Taxonomy" id="1849022"/>
    <lineage>
        <taxon>Bacteria</taxon>
        <taxon>Bacillati</taxon>
        <taxon>Actinomycetota</taxon>
        <taxon>Actinomycetes</taxon>
        <taxon>Micrococcales</taxon>
        <taxon>Demequinaceae</taxon>
        <taxon>Demequina</taxon>
    </lineage>
</organism>
<gene>
    <name evidence="1" type="ORF">GCM10025876_11130</name>
</gene>
<dbReference type="RefSeq" id="WP_284327668.1">
    <property type="nucleotide sequence ID" value="NZ_BSUN01000001.1"/>
</dbReference>
<keyword evidence="2" id="KW-1185">Reference proteome</keyword>
<proteinExistence type="predicted"/>
<dbReference type="Proteomes" id="UP001157125">
    <property type="component" value="Unassembled WGS sequence"/>
</dbReference>
<name>A0ABQ6IB33_9MICO</name>